<dbReference type="InterPro" id="IPR029063">
    <property type="entry name" value="SAM-dependent_MTases_sf"/>
</dbReference>
<sequence>MAIARDILRFFHRWLADPRHIGAIVPSGRALADLITRHVHGRSGRVAEFGAGTGAFTRALLSRGVREANLVLIERDEEFATCLRRRFPRAHVLTMEAERFGEWAQAERFAAGAIVSGLPLLNLTHDSRRHILSGAFSSLCGDGALYQFTYGLTCPVPGALLEHLQLEAICMGRVLRNLPPAAVYRIHRRRSISVAAFA</sequence>
<dbReference type="SUPFAM" id="SSF53335">
    <property type="entry name" value="S-adenosyl-L-methionine-dependent methyltransferases"/>
    <property type="match status" value="1"/>
</dbReference>
<accession>A0A9X3IZR2</accession>
<proteinExistence type="predicted"/>
<dbReference type="Gene3D" id="3.40.50.150">
    <property type="entry name" value="Vaccinia Virus protein VP39"/>
    <property type="match status" value="1"/>
</dbReference>
<keyword evidence="2" id="KW-1185">Reference proteome</keyword>
<reference evidence="1" key="1">
    <citation type="submission" date="2022-11" db="EMBL/GenBank/DDBJ databases">
        <title>Minimal conservation of predation-associated metabolite biosynthetic gene clusters underscores biosynthetic potential of Myxococcota including descriptions for ten novel species: Archangium lansinium sp. nov., Myxococcus landrumus sp. nov., Nannocystis bai.</title>
        <authorList>
            <person name="Ahearne A."/>
            <person name="Stevens C."/>
            <person name="Phillips K."/>
        </authorList>
    </citation>
    <scope>NUCLEOTIDE SEQUENCE</scope>
    <source>
        <strain evidence="1">Na p29</strain>
    </source>
</reference>
<dbReference type="EMBL" id="JAPNKE010000002">
    <property type="protein sequence ID" value="MCY1009325.1"/>
    <property type="molecule type" value="Genomic_DNA"/>
</dbReference>
<name>A0A9X3IZR2_9BACT</name>
<evidence type="ECO:0008006" key="3">
    <source>
        <dbReference type="Google" id="ProtNLM"/>
    </source>
</evidence>
<dbReference type="AlphaFoldDB" id="A0A9X3IZR2"/>
<dbReference type="RefSeq" id="WP_267771987.1">
    <property type="nucleotide sequence ID" value="NZ_JAPNKE010000002.1"/>
</dbReference>
<evidence type="ECO:0000313" key="2">
    <source>
        <dbReference type="Proteomes" id="UP001150924"/>
    </source>
</evidence>
<dbReference type="Proteomes" id="UP001150924">
    <property type="component" value="Unassembled WGS sequence"/>
</dbReference>
<gene>
    <name evidence="1" type="ORF">OV079_27925</name>
</gene>
<comment type="caution">
    <text evidence="1">The sequence shown here is derived from an EMBL/GenBank/DDBJ whole genome shotgun (WGS) entry which is preliminary data.</text>
</comment>
<evidence type="ECO:0000313" key="1">
    <source>
        <dbReference type="EMBL" id="MCY1009325.1"/>
    </source>
</evidence>
<organism evidence="1 2">
    <name type="scientific">Nannocystis pusilla</name>
    <dbReference type="NCBI Taxonomy" id="889268"/>
    <lineage>
        <taxon>Bacteria</taxon>
        <taxon>Pseudomonadati</taxon>
        <taxon>Myxococcota</taxon>
        <taxon>Polyangia</taxon>
        <taxon>Nannocystales</taxon>
        <taxon>Nannocystaceae</taxon>
        <taxon>Nannocystis</taxon>
    </lineage>
</organism>
<protein>
    <recommendedName>
        <fullName evidence="3">Methyltransferase domain-containing protein</fullName>
    </recommendedName>
</protein>